<dbReference type="Pfam" id="PF00724">
    <property type="entry name" value="Oxidored_FMN"/>
    <property type="match status" value="1"/>
</dbReference>
<reference evidence="12" key="1">
    <citation type="submission" date="2018-05" db="EMBL/GenBank/DDBJ databases">
        <authorList>
            <person name="Lanie J.A."/>
            <person name="Ng W.-L."/>
            <person name="Kazmierczak K.M."/>
            <person name="Andrzejewski T.M."/>
            <person name="Davidsen T.M."/>
            <person name="Wayne K.J."/>
            <person name="Tettelin H."/>
            <person name="Glass J.I."/>
            <person name="Rusch D."/>
            <person name="Podicherti R."/>
            <person name="Tsui H.-C.T."/>
            <person name="Winkler M.E."/>
        </authorList>
    </citation>
    <scope>NUCLEOTIDE SEQUENCE</scope>
</reference>
<feature type="non-terminal residue" evidence="12">
    <location>
        <position position="617"/>
    </location>
</feature>
<evidence type="ECO:0000256" key="2">
    <source>
        <dbReference type="ARBA" id="ARBA00001966"/>
    </source>
</evidence>
<keyword evidence="7" id="KW-0560">Oxidoreductase</keyword>
<keyword evidence="5" id="KW-0288">FMN</keyword>
<comment type="similarity">
    <text evidence="3">In the N-terminal section; belongs to the NADH:flavin oxidoreductase/NADH oxidase family.</text>
</comment>
<keyword evidence="6" id="KW-0479">Metal-binding</keyword>
<evidence type="ECO:0000256" key="5">
    <source>
        <dbReference type="ARBA" id="ARBA00022643"/>
    </source>
</evidence>
<dbReference type="CDD" id="cd02929">
    <property type="entry name" value="TMADH_HD_FMN"/>
    <property type="match status" value="1"/>
</dbReference>
<dbReference type="GO" id="GO:0010181">
    <property type="term" value="F:FMN binding"/>
    <property type="evidence" value="ECO:0007669"/>
    <property type="project" value="InterPro"/>
</dbReference>
<dbReference type="Gene3D" id="3.20.20.70">
    <property type="entry name" value="Aldolase class I"/>
    <property type="match status" value="1"/>
</dbReference>
<dbReference type="InterPro" id="IPR051793">
    <property type="entry name" value="NADH:flavin_oxidoreductase"/>
</dbReference>
<evidence type="ECO:0000256" key="6">
    <source>
        <dbReference type="ARBA" id="ARBA00022723"/>
    </source>
</evidence>
<dbReference type="InterPro" id="IPR001155">
    <property type="entry name" value="OxRdtase_FMN_N"/>
</dbReference>
<dbReference type="GO" id="GO:0051536">
    <property type="term" value="F:iron-sulfur cluster binding"/>
    <property type="evidence" value="ECO:0007669"/>
    <property type="project" value="UniProtKB-KW"/>
</dbReference>
<dbReference type="Gene3D" id="3.50.50.60">
    <property type="entry name" value="FAD/NAD(P)-binding domain"/>
    <property type="match status" value="1"/>
</dbReference>
<dbReference type="Gene3D" id="3.40.50.720">
    <property type="entry name" value="NAD(P)-binding Rossmann-like Domain"/>
    <property type="match status" value="1"/>
</dbReference>
<gene>
    <name evidence="12" type="ORF">METZ01_LOCUS170918</name>
</gene>
<evidence type="ECO:0000256" key="3">
    <source>
        <dbReference type="ARBA" id="ARBA00011048"/>
    </source>
</evidence>
<dbReference type="InterPro" id="IPR023753">
    <property type="entry name" value="FAD/NAD-binding_dom"/>
</dbReference>
<name>A0A382BWR6_9ZZZZ</name>
<dbReference type="PANTHER" id="PTHR42917">
    <property type="entry name" value="2,4-DIENOYL-COA REDUCTASE"/>
    <property type="match status" value="1"/>
</dbReference>
<feature type="domain" description="NADH:flavin oxidoreductase/NADH oxidase N-terminal" evidence="10">
    <location>
        <begin position="10"/>
        <end position="338"/>
    </location>
</feature>
<keyword evidence="4" id="KW-0285">Flavoprotein</keyword>
<organism evidence="12">
    <name type="scientific">marine metagenome</name>
    <dbReference type="NCBI Taxonomy" id="408172"/>
    <lineage>
        <taxon>unclassified sequences</taxon>
        <taxon>metagenomes</taxon>
        <taxon>ecological metagenomes</taxon>
    </lineage>
</organism>
<evidence type="ECO:0000256" key="9">
    <source>
        <dbReference type="ARBA" id="ARBA00023014"/>
    </source>
</evidence>
<dbReference type="Pfam" id="PF07992">
    <property type="entry name" value="Pyr_redox_2"/>
    <property type="match status" value="1"/>
</dbReference>
<comment type="cofactor">
    <cofactor evidence="1">
        <name>FMN</name>
        <dbReference type="ChEBI" id="CHEBI:58210"/>
    </cofactor>
</comment>
<dbReference type="SUPFAM" id="SSF51971">
    <property type="entry name" value="Nucleotide-binding domain"/>
    <property type="match status" value="1"/>
</dbReference>
<dbReference type="SUPFAM" id="SSF51395">
    <property type="entry name" value="FMN-linked oxidoreductases"/>
    <property type="match status" value="1"/>
</dbReference>
<dbReference type="GO" id="GO:0016491">
    <property type="term" value="F:oxidoreductase activity"/>
    <property type="evidence" value="ECO:0007669"/>
    <property type="project" value="UniProtKB-KW"/>
</dbReference>
<keyword evidence="8" id="KW-0408">Iron</keyword>
<evidence type="ECO:0000256" key="4">
    <source>
        <dbReference type="ARBA" id="ARBA00022630"/>
    </source>
</evidence>
<dbReference type="AlphaFoldDB" id="A0A382BWR6"/>
<dbReference type="InterPro" id="IPR013785">
    <property type="entry name" value="Aldolase_TIM"/>
</dbReference>
<evidence type="ECO:0000256" key="7">
    <source>
        <dbReference type="ARBA" id="ARBA00023002"/>
    </source>
</evidence>
<sequence length="617" mass="68632">MAIDERYQILFEPVKIGPVVAPNRFYQVPHCNGMGYRDVTSMAALRAIKAEGGWGVVCTEQVEIHHTSEITPFIELRIWDDKDLPTLSRISNAVHTHGSLAGIELAYNGMNGPNLYSREVPLGPSDLPTLTFSNEPVQARAMTKRDITNLRRWHRNAALRAKSAGFDIVYVYGAHSFAAPQHFLSRRHNHRSDEYGGSLKNRARLLVELIEDTKEAVGDTCAVACRIGVEELLGEEGIHREEMLELFGEISELPDLWDLTLCSWEIDSRTSRFGEEGHQEPFVRGFKQLTNKPVVGVGRFTSPDAMVSQVRRGVLDMIGAARPSIADPFLPKKIAEDRLEDIRECIGCNICVSGDMTMSPIRCTQNPTMGEEWRRRWHPERIHGKGSSKSILIVGSGPAGLECARALGRRGYQVTLAEKNNELGGRVTQESRLPGLVAWNRVRDYRLGQIRQMDNVESYLASDVTVGDILEFGSEHIVLATGSKWRSDGVSRHHLAPLVFPETKTYTPDDIFAGRLPSGQVVVYDDDHYYLGGVIAEHCRKNGCEVTLVTPAAMVSSWTVQTLEQEMIQSGLLKKGISILPYHAVQPGKNSTLEAVHIYTKEASILDCDALVLVTAR</sequence>
<dbReference type="SUPFAM" id="SSF51905">
    <property type="entry name" value="FAD/NAD(P)-binding domain"/>
    <property type="match status" value="1"/>
</dbReference>
<feature type="domain" description="FAD/NAD(P)-binding" evidence="11">
    <location>
        <begin position="390"/>
        <end position="613"/>
    </location>
</feature>
<comment type="cofactor">
    <cofactor evidence="2">
        <name>[4Fe-4S] cluster</name>
        <dbReference type="ChEBI" id="CHEBI:49883"/>
    </cofactor>
</comment>
<accession>A0A382BWR6</accession>
<proteinExistence type="inferred from homology"/>
<dbReference type="InterPro" id="IPR037348">
    <property type="entry name" value="TMADH/DMDH_FMN-bd"/>
</dbReference>
<evidence type="ECO:0000256" key="1">
    <source>
        <dbReference type="ARBA" id="ARBA00001917"/>
    </source>
</evidence>
<keyword evidence="9" id="KW-0411">Iron-sulfur</keyword>
<dbReference type="PRINTS" id="PR00419">
    <property type="entry name" value="ADXRDTASE"/>
</dbReference>
<protein>
    <submittedName>
        <fullName evidence="12">Uncharacterized protein</fullName>
    </submittedName>
</protein>
<evidence type="ECO:0000313" key="12">
    <source>
        <dbReference type="EMBL" id="SVB18064.1"/>
    </source>
</evidence>
<dbReference type="InterPro" id="IPR036188">
    <property type="entry name" value="FAD/NAD-bd_sf"/>
</dbReference>
<dbReference type="PANTHER" id="PTHR42917:SF2">
    <property type="entry name" value="2,4-DIENOYL-COA REDUCTASE [(2E)-ENOYL-COA-PRODUCING]"/>
    <property type="match status" value="1"/>
</dbReference>
<evidence type="ECO:0000256" key="8">
    <source>
        <dbReference type="ARBA" id="ARBA00023004"/>
    </source>
</evidence>
<evidence type="ECO:0000259" key="11">
    <source>
        <dbReference type="Pfam" id="PF07992"/>
    </source>
</evidence>
<evidence type="ECO:0000259" key="10">
    <source>
        <dbReference type="Pfam" id="PF00724"/>
    </source>
</evidence>
<dbReference type="GO" id="GO:0046872">
    <property type="term" value="F:metal ion binding"/>
    <property type="evidence" value="ECO:0007669"/>
    <property type="project" value="UniProtKB-KW"/>
</dbReference>
<dbReference type="EMBL" id="UINC01031663">
    <property type="protein sequence ID" value="SVB18064.1"/>
    <property type="molecule type" value="Genomic_DNA"/>
</dbReference>